<dbReference type="UniPathway" id="UPA00060"/>
<comment type="catalytic activity">
    <reaction evidence="1 9">
        <text>4-amino-5-aminomethyl-2-methylpyrimidine + H2O = 4-amino-5-hydroxymethyl-2-methylpyrimidine + NH4(+)</text>
        <dbReference type="Rhea" id="RHEA:31799"/>
        <dbReference type="ChEBI" id="CHEBI:15377"/>
        <dbReference type="ChEBI" id="CHEBI:16892"/>
        <dbReference type="ChEBI" id="CHEBI:28938"/>
        <dbReference type="ChEBI" id="CHEBI:63416"/>
        <dbReference type="EC" id="3.5.99.2"/>
    </reaction>
</comment>
<organism evidence="11 12">
    <name type="scientific">Paenibacillus albiflavus</name>
    <dbReference type="NCBI Taxonomy" id="2545760"/>
    <lineage>
        <taxon>Bacteria</taxon>
        <taxon>Bacillati</taxon>
        <taxon>Bacillota</taxon>
        <taxon>Bacilli</taxon>
        <taxon>Bacillales</taxon>
        <taxon>Paenibacillaceae</taxon>
        <taxon>Paenibacillus</taxon>
    </lineage>
</organism>
<dbReference type="InterPro" id="IPR027574">
    <property type="entry name" value="Thiaminase_II"/>
</dbReference>
<feature type="domain" description="Thiaminase-2/PQQC" evidence="10">
    <location>
        <begin position="49"/>
        <end position="251"/>
    </location>
</feature>
<keyword evidence="7 9" id="KW-0784">Thiamine biosynthesis</keyword>
<reference evidence="11 12" key="1">
    <citation type="submission" date="2019-03" db="EMBL/GenBank/DDBJ databases">
        <authorList>
            <person name="Kim M.K.M."/>
        </authorList>
    </citation>
    <scope>NUCLEOTIDE SEQUENCE [LARGE SCALE GENOMIC DNA]</scope>
    <source>
        <strain evidence="11 12">18JY21-1</strain>
    </source>
</reference>
<dbReference type="PANTHER" id="PTHR43198">
    <property type="entry name" value="BIFUNCTIONAL TH2 PROTEIN"/>
    <property type="match status" value="1"/>
</dbReference>
<dbReference type="Pfam" id="PF03070">
    <property type="entry name" value="TENA_THI-4"/>
    <property type="match status" value="1"/>
</dbReference>
<dbReference type="NCBIfam" id="TIGR04306">
    <property type="entry name" value="salvage_TenA"/>
    <property type="match status" value="1"/>
</dbReference>
<dbReference type="EMBL" id="SKFG01000034">
    <property type="protein sequence ID" value="TCZ73184.1"/>
    <property type="molecule type" value="Genomic_DNA"/>
</dbReference>
<dbReference type="GO" id="GO:0050334">
    <property type="term" value="F:thiaminase activity"/>
    <property type="evidence" value="ECO:0007669"/>
    <property type="project" value="UniProtKB-EC"/>
</dbReference>
<dbReference type="InterPro" id="IPR016084">
    <property type="entry name" value="Haem_Oase-like_multi-hlx"/>
</dbReference>
<evidence type="ECO:0000313" key="12">
    <source>
        <dbReference type="Proteomes" id="UP000295418"/>
    </source>
</evidence>
<evidence type="ECO:0000256" key="8">
    <source>
        <dbReference type="ARBA" id="ARBA00048337"/>
    </source>
</evidence>
<dbReference type="Proteomes" id="UP000295418">
    <property type="component" value="Unassembled WGS sequence"/>
</dbReference>
<evidence type="ECO:0000256" key="9">
    <source>
        <dbReference type="RuleBase" id="RU363093"/>
    </source>
</evidence>
<dbReference type="GO" id="GO:0009228">
    <property type="term" value="P:thiamine biosynthetic process"/>
    <property type="evidence" value="ECO:0007669"/>
    <property type="project" value="UniProtKB-KW"/>
</dbReference>
<comment type="function">
    <text evidence="9">Catalyzes an amino-pyrimidine hydrolysis reaction at the C5' of the pyrimidine moiety of thiamine compounds, a reaction that is part of a thiamine salvage pathway.</text>
</comment>
<evidence type="ECO:0000256" key="4">
    <source>
        <dbReference type="ARBA" id="ARBA00011881"/>
    </source>
</evidence>
<dbReference type="AlphaFoldDB" id="A0A4R4E157"/>
<comment type="catalytic activity">
    <reaction evidence="8 9">
        <text>thiamine + H2O = 5-(2-hydroxyethyl)-4-methylthiazole + 4-amino-5-hydroxymethyl-2-methylpyrimidine + H(+)</text>
        <dbReference type="Rhea" id="RHEA:17509"/>
        <dbReference type="ChEBI" id="CHEBI:15377"/>
        <dbReference type="ChEBI" id="CHEBI:15378"/>
        <dbReference type="ChEBI" id="CHEBI:16892"/>
        <dbReference type="ChEBI" id="CHEBI:17957"/>
        <dbReference type="ChEBI" id="CHEBI:18385"/>
        <dbReference type="EC" id="3.5.99.2"/>
    </reaction>
</comment>
<dbReference type="GO" id="GO:0005829">
    <property type="term" value="C:cytosol"/>
    <property type="evidence" value="ECO:0007669"/>
    <property type="project" value="TreeGrafter"/>
</dbReference>
<dbReference type="OrthoDB" id="34166at2"/>
<dbReference type="PANTHER" id="PTHR43198:SF2">
    <property type="entry name" value="SI:CH1073-67J19.1-RELATED"/>
    <property type="match status" value="1"/>
</dbReference>
<accession>A0A4R4E157</accession>
<keyword evidence="12" id="KW-1185">Reference proteome</keyword>
<dbReference type="Gene3D" id="1.20.910.10">
    <property type="entry name" value="Heme oxygenase-like"/>
    <property type="match status" value="1"/>
</dbReference>
<comment type="caution">
    <text evidence="11">The sequence shown here is derived from an EMBL/GenBank/DDBJ whole genome shotgun (WGS) entry which is preliminary data.</text>
</comment>
<evidence type="ECO:0000256" key="7">
    <source>
        <dbReference type="ARBA" id="ARBA00022977"/>
    </source>
</evidence>
<evidence type="ECO:0000256" key="5">
    <source>
        <dbReference type="ARBA" id="ARBA00012684"/>
    </source>
</evidence>
<dbReference type="InterPro" id="IPR004305">
    <property type="entry name" value="Thiaminase-2/PQQC"/>
</dbReference>
<dbReference type="SUPFAM" id="SSF48613">
    <property type="entry name" value="Heme oxygenase-like"/>
    <property type="match status" value="1"/>
</dbReference>
<dbReference type="EC" id="3.5.99.2" evidence="5 9"/>
<proteinExistence type="inferred from homology"/>
<evidence type="ECO:0000256" key="6">
    <source>
        <dbReference type="ARBA" id="ARBA00013647"/>
    </source>
</evidence>
<evidence type="ECO:0000256" key="2">
    <source>
        <dbReference type="ARBA" id="ARBA00004948"/>
    </source>
</evidence>
<dbReference type="GO" id="GO:0009229">
    <property type="term" value="P:thiamine diphosphate biosynthetic process"/>
    <property type="evidence" value="ECO:0007669"/>
    <property type="project" value="UniProtKB-UniPathway"/>
</dbReference>
<keyword evidence="9" id="KW-0378">Hydrolase</keyword>
<evidence type="ECO:0000256" key="1">
    <source>
        <dbReference type="ARBA" id="ARBA00001881"/>
    </source>
</evidence>
<sequence length="254" mass="29471">MRSEPFPVQEMVFLHPVSFLFEMLYTGGGKGMAMIRSLSAKLREINEDLFQQLYEHPFVAGIRQGSLSKDQLIHYVQQDHLYLNAYIQLYAMAITKVSTREDMTFFHQGISYILNDEVQPHHVFCEAAGVSVDEIKSEAMASATRNYRNHMFTTAQFGTVPELYAAMLPCPWTYEYIAKRIMSESPPAENHPYYQWITFYAKEQKPSWVEIVCSKLDVLSANSSEAEQLRVEEAFRVSCQMEYQFWTMAYQLEA</sequence>
<comment type="subunit">
    <text evidence="4">Homotetramer.</text>
</comment>
<name>A0A4R4E157_9BACL</name>
<evidence type="ECO:0000259" key="10">
    <source>
        <dbReference type="Pfam" id="PF03070"/>
    </source>
</evidence>
<dbReference type="InterPro" id="IPR050967">
    <property type="entry name" value="Thiamine_Salvage_TenA"/>
</dbReference>
<protein>
    <recommendedName>
        <fullName evidence="6 9">Aminopyrimidine aminohydrolase</fullName>
        <ecNumber evidence="5 9">3.5.99.2</ecNumber>
    </recommendedName>
</protein>
<evidence type="ECO:0000256" key="3">
    <source>
        <dbReference type="ARBA" id="ARBA00010264"/>
    </source>
</evidence>
<gene>
    <name evidence="11" type="primary">tenA</name>
    <name evidence="11" type="ORF">E0485_21415</name>
</gene>
<evidence type="ECO:0000313" key="11">
    <source>
        <dbReference type="EMBL" id="TCZ73184.1"/>
    </source>
</evidence>
<comment type="pathway">
    <text evidence="2 9">Cofactor biosynthesis; thiamine diphosphate biosynthesis.</text>
</comment>
<dbReference type="CDD" id="cd19360">
    <property type="entry name" value="TenA_C_SaTenA-like"/>
    <property type="match status" value="1"/>
</dbReference>
<comment type="similarity">
    <text evidence="3 9">Belongs to the TenA family.</text>
</comment>